<evidence type="ECO:0000256" key="1">
    <source>
        <dbReference type="SAM" id="Phobius"/>
    </source>
</evidence>
<evidence type="ECO:0000313" key="2">
    <source>
        <dbReference type="EMBL" id="CAD9214018.1"/>
    </source>
</evidence>
<proteinExistence type="predicted"/>
<reference evidence="2" key="1">
    <citation type="submission" date="2021-01" db="EMBL/GenBank/DDBJ databases">
        <authorList>
            <person name="Corre E."/>
            <person name="Pelletier E."/>
            <person name="Niang G."/>
            <person name="Scheremetjew M."/>
            <person name="Finn R."/>
            <person name="Kale V."/>
            <person name="Holt S."/>
            <person name="Cochrane G."/>
            <person name="Meng A."/>
            <person name="Brown T."/>
            <person name="Cohen L."/>
        </authorList>
    </citation>
    <scope>NUCLEOTIDE SEQUENCE</scope>
    <source>
        <strain evidence="2">PLY429</strain>
    </source>
</reference>
<keyword evidence="1" id="KW-0472">Membrane</keyword>
<dbReference type="AlphaFoldDB" id="A0A7S1T032"/>
<organism evidence="2">
    <name type="scientific">Tetraselmis chuii</name>
    <dbReference type="NCBI Taxonomy" id="63592"/>
    <lineage>
        <taxon>Eukaryota</taxon>
        <taxon>Viridiplantae</taxon>
        <taxon>Chlorophyta</taxon>
        <taxon>core chlorophytes</taxon>
        <taxon>Chlorodendrophyceae</taxon>
        <taxon>Chlorodendrales</taxon>
        <taxon>Chlorodendraceae</taxon>
        <taxon>Tetraselmis</taxon>
    </lineage>
</organism>
<gene>
    <name evidence="2" type="ORF">TCHU04912_LOCUS16257</name>
</gene>
<sequence length="178" mass="19093">MVNASQQGPAPAPRVSTPNSMAGTLYRGVLHMFSPSLMQAVTLAMLMAAAYVLTMFHPAAIFFSILKIISVMWWMKVGSIVAYEGLANWQSDVKGLDPSARSARMSCYIGSICLGSLDIALGQNMGPTQFRQRIIINGAVCLLFYILLSAAGIAQRALSRSRLAKGCTDLKAQSSNSV</sequence>
<name>A0A7S1T032_9CHLO</name>
<accession>A0A7S1T032</accession>
<protein>
    <submittedName>
        <fullName evidence="2">Uncharacterized protein</fullName>
    </submittedName>
</protein>
<keyword evidence="1" id="KW-1133">Transmembrane helix</keyword>
<feature type="transmembrane region" description="Helical" evidence="1">
    <location>
        <begin position="134"/>
        <end position="154"/>
    </location>
</feature>
<keyword evidence="1" id="KW-0812">Transmembrane</keyword>
<dbReference type="EMBL" id="HBGG01031150">
    <property type="protein sequence ID" value="CAD9214018.1"/>
    <property type="molecule type" value="Transcribed_RNA"/>
</dbReference>